<evidence type="ECO:0000256" key="7">
    <source>
        <dbReference type="ARBA" id="ARBA00023237"/>
    </source>
</evidence>
<dbReference type="InterPro" id="IPR037066">
    <property type="entry name" value="Plug_dom_sf"/>
</dbReference>
<evidence type="ECO:0000256" key="4">
    <source>
        <dbReference type="ARBA" id="ARBA00022692"/>
    </source>
</evidence>
<dbReference type="NCBIfam" id="TIGR04056">
    <property type="entry name" value="OMP_RagA_SusC"/>
    <property type="match status" value="1"/>
</dbReference>
<keyword evidence="6 8" id="KW-0472">Membrane</keyword>
<proteinExistence type="inferred from homology"/>
<dbReference type="EMBL" id="JACATN010000003">
    <property type="protein sequence ID" value="MBT2161541.1"/>
    <property type="molecule type" value="Genomic_DNA"/>
</dbReference>
<name>A0ABS5WDR0_9FLAO</name>
<comment type="subcellular location">
    <subcellularLocation>
        <location evidence="1 8">Cell outer membrane</location>
        <topology evidence="1 8">Multi-pass membrane protein</topology>
    </subcellularLocation>
</comment>
<feature type="domain" description="TonB-dependent receptor plug" evidence="9">
    <location>
        <begin position="142"/>
        <end position="250"/>
    </location>
</feature>
<organism evidence="10 11">
    <name type="scientific">Zobellia barbeyronii</name>
    <dbReference type="NCBI Taxonomy" id="2748009"/>
    <lineage>
        <taxon>Bacteria</taxon>
        <taxon>Pseudomonadati</taxon>
        <taxon>Bacteroidota</taxon>
        <taxon>Flavobacteriia</taxon>
        <taxon>Flavobacteriales</taxon>
        <taxon>Flavobacteriaceae</taxon>
        <taxon>Zobellia</taxon>
    </lineage>
</organism>
<dbReference type="NCBIfam" id="TIGR04057">
    <property type="entry name" value="SusC_RagA_signa"/>
    <property type="match status" value="1"/>
</dbReference>
<comment type="similarity">
    <text evidence="8">Belongs to the TonB-dependent receptor family.</text>
</comment>
<reference evidence="11" key="1">
    <citation type="submission" date="2023-07" db="EMBL/GenBank/DDBJ databases">
        <title>Zobellia barbeyronii sp. nov., a new marine flavobacterium, isolated from green and red algae.</title>
        <authorList>
            <person name="Nedashkovskaya O.I."/>
            <person name="Otstavnykh N."/>
            <person name="Zhukova N."/>
            <person name="Guzev K."/>
            <person name="Chausova V."/>
            <person name="Tekutyeva L."/>
            <person name="Mikhailov V."/>
            <person name="Isaeva M."/>
        </authorList>
    </citation>
    <scope>NUCLEOTIDE SEQUENCE [LARGE SCALE GENOMIC DNA]</scope>
    <source>
        <strain evidence="11">KMM 6746</strain>
    </source>
</reference>
<evidence type="ECO:0000256" key="1">
    <source>
        <dbReference type="ARBA" id="ARBA00004571"/>
    </source>
</evidence>
<dbReference type="Gene3D" id="2.60.40.1120">
    <property type="entry name" value="Carboxypeptidase-like, regulatory domain"/>
    <property type="match status" value="1"/>
</dbReference>
<evidence type="ECO:0000256" key="5">
    <source>
        <dbReference type="ARBA" id="ARBA00022729"/>
    </source>
</evidence>
<dbReference type="InterPro" id="IPR012910">
    <property type="entry name" value="Plug_dom"/>
</dbReference>
<sequence>MTTEKRNRTNLKYVAGLLGILGFLISGACTNLYAATSSRIILDVIDTQDLTITGTVISSDDGMPVPGANVILKGTTTGTTTDFDGNFAIDVPSSNSVLVFSSIGFASKEVTVGNNTTINVSLDMDVSALDEVIVVGFGTTKKETLTGAVEQISSEVFEDRAVSNVALALQGQTPGLTVNRSSSRPGNENVNLQIRGVTSINGGSPLIVIDGAPAFDDSEFFQMNPDDIESISVLKDGAASIYGSRAANGVILVTTKKGKGKMKIEFNSNTRMNFLGLKPPFPSYQEYGQLWLDTAEQDLAATGVANYWNWGEEALQGIASGQAGYYATPIVDGWGEGGFLYLAPADRYEDLYGSNIGHQQSLSLSGSSDQARYRLSMGVSESQGALKTAYDGIKQFSVRLNTDFDITERLNLATNISLQKNRTSSPSSGFGRGLVGQDAPIFPAKNSLGQWYGNFGRYSTNSIAATSEGGRDDLEENIAKISLNLKYDLGSGFSVNATGTYNHVNSRQDITQLTVPVFGWEGESYNEAVNSTSSIETVHLTNEYQTYGGFLNYETKLGKHNFKAMVGMTAELNEFKGLSAKRTDIVNEGVFDLAVASGVPTIGGAGNNNNRGQDHDGLYSYLTRLNYDYNEKYLVELVGRRDGSSRFAPGFKFNNYGSASVGWNIHKESFLENLESLSNLKLRASIGSSGNQAGIGRYDYVSTISQGTELFGEGGTLSNTASVAGITTTQRSWEVVTIKNIAIDFGLFNNKLSGTFETYERENKDMLLGRSYSALLGGDAPETNIGNLKTTGWEAMLNWKDQKGDFSYNIGVNMSDNTNELVNLEGGGGSIQAGYNQLVEGFPLNSYFVFETDGLFQSQAEVDAYNALYDKDGSSVPNGGNALRVGDTKIVDLDGDGSINAINQDNEKGQGDIKYVGDAQTHYVFGINLGAKYKGFDFTAFMQGALQQNVLRQGVSAFPFNNPWPNQTNAYNDLTWTPENTGATYPRLTAQRTLARWNWSNTDTFIQNNKYIRLKNIVIGYSLPADVLDKLNMDKIRIYVSGNDLFELSSLVDGYDPEDGNVPTVTDSNVQTSVYPFQRTVAVGVNLAF</sequence>
<gene>
    <name evidence="10" type="ORF">HW347_09705</name>
</gene>
<dbReference type="Pfam" id="PF07715">
    <property type="entry name" value="Plug"/>
    <property type="match status" value="1"/>
</dbReference>
<dbReference type="SUPFAM" id="SSF49464">
    <property type="entry name" value="Carboxypeptidase regulatory domain-like"/>
    <property type="match status" value="1"/>
</dbReference>
<dbReference type="PROSITE" id="PS52016">
    <property type="entry name" value="TONB_DEPENDENT_REC_3"/>
    <property type="match status" value="1"/>
</dbReference>
<dbReference type="Proteomes" id="UP000740413">
    <property type="component" value="Unassembled WGS sequence"/>
</dbReference>
<keyword evidence="11" id="KW-1185">Reference proteome</keyword>
<keyword evidence="7 8" id="KW-0998">Cell outer membrane</keyword>
<dbReference type="Gene3D" id="2.170.130.10">
    <property type="entry name" value="TonB-dependent receptor, plug domain"/>
    <property type="match status" value="1"/>
</dbReference>
<accession>A0ABS5WDR0</accession>
<dbReference type="Pfam" id="PF13715">
    <property type="entry name" value="CarbopepD_reg_2"/>
    <property type="match status" value="1"/>
</dbReference>
<dbReference type="InterPro" id="IPR008969">
    <property type="entry name" value="CarboxyPept-like_regulatory"/>
</dbReference>
<keyword evidence="5" id="KW-0732">Signal</keyword>
<dbReference type="InterPro" id="IPR023996">
    <property type="entry name" value="TonB-dep_OMP_SusC/RagA"/>
</dbReference>
<keyword evidence="3 8" id="KW-1134">Transmembrane beta strand</keyword>
<dbReference type="InterPro" id="IPR023997">
    <property type="entry name" value="TonB-dep_OMP_SusC/RagA_CS"/>
</dbReference>
<evidence type="ECO:0000259" key="9">
    <source>
        <dbReference type="Pfam" id="PF07715"/>
    </source>
</evidence>
<dbReference type="PROSITE" id="PS51257">
    <property type="entry name" value="PROKAR_LIPOPROTEIN"/>
    <property type="match status" value="1"/>
</dbReference>
<comment type="caution">
    <text evidence="10">The sequence shown here is derived from an EMBL/GenBank/DDBJ whole genome shotgun (WGS) entry which is preliminary data.</text>
</comment>
<protein>
    <submittedName>
        <fullName evidence="10">SusC/RagA family TonB-linked outer membrane protein</fullName>
    </submittedName>
</protein>
<dbReference type="SUPFAM" id="SSF56935">
    <property type="entry name" value="Porins"/>
    <property type="match status" value="1"/>
</dbReference>
<dbReference type="PANTHER" id="PTHR30069">
    <property type="entry name" value="TONB-DEPENDENT OUTER MEMBRANE RECEPTOR"/>
    <property type="match status" value="1"/>
</dbReference>
<dbReference type="InterPro" id="IPR036942">
    <property type="entry name" value="Beta-barrel_TonB_sf"/>
</dbReference>
<dbReference type="InterPro" id="IPR039426">
    <property type="entry name" value="TonB-dep_rcpt-like"/>
</dbReference>
<dbReference type="PANTHER" id="PTHR30069:SF29">
    <property type="entry name" value="HEMOGLOBIN AND HEMOGLOBIN-HAPTOGLOBIN-BINDING PROTEIN 1-RELATED"/>
    <property type="match status" value="1"/>
</dbReference>
<evidence type="ECO:0000256" key="8">
    <source>
        <dbReference type="PROSITE-ProRule" id="PRU01360"/>
    </source>
</evidence>
<keyword evidence="4 8" id="KW-0812">Transmembrane</keyword>
<dbReference type="RefSeq" id="WP_214611701.1">
    <property type="nucleotide sequence ID" value="NZ_JACATN010000003.1"/>
</dbReference>
<evidence type="ECO:0000313" key="11">
    <source>
        <dbReference type="Proteomes" id="UP000740413"/>
    </source>
</evidence>
<evidence type="ECO:0000256" key="6">
    <source>
        <dbReference type="ARBA" id="ARBA00023136"/>
    </source>
</evidence>
<keyword evidence="2 8" id="KW-0813">Transport</keyword>
<dbReference type="Gene3D" id="2.40.170.20">
    <property type="entry name" value="TonB-dependent receptor, beta-barrel domain"/>
    <property type="match status" value="1"/>
</dbReference>
<evidence type="ECO:0000313" key="10">
    <source>
        <dbReference type="EMBL" id="MBT2161541.1"/>
    </source>
</evidence>
<evidence type="ECO:0000256" key="2">
    <source>
        <dbReference type="ARBA" id="ARBA00022448"/>
    </source>
</evidence>
<evidence type="ECO:0000256" key="3">
    <source>
        <dbReference type="ARBA" id="ARBA00022452"/>
    </source>
</evidence>